<evidence type="ECO:0000256" key="1">
    <source>
        <dbReference type="SAM" id="MobiDB-lite"/>
    </source>
</evidence>
<evidence type="ECO:0000313" key="3">
    <source>
        <dbReference type="EMBL" id="CAB3773552.1"/>
    </source>
</evidence>
<organism evidence="3 4">
    <name type="scientific">Paraburkholderia humisilvae</name>
    <dbReference type="NCBI Taxonomy" id="627669"/>
    <lineage>
        <taxon>Bacteria</taxon>
        <taxon>Pseudomonadati</taxon>
        <taxon>Pseudomonadota</taxon>
        <taxon>Betaproteobacteria</taxon>
        <taxon>Burkholderiales</taxon>
        <taxon>Burkholderiaceae</taxon>
        <taxon>Paraburkholderia</taxon>
    </lineage>
</organism>
<evidence type="ECO:0000313" key="4">
    <source>
        <dbReference type="Proteomes" id="UP000494363"/>
    </source>
</evidence>
<protein>
    <submittedName>
        <fullName evidence="3">Uncharacterized protein</fullName>
    </submittedName>
</protein>
<gene>
    <name evidence="3" type="ORF">LMG29542_07306</name>
</gene>
<accession>A0A6J5F7G5</accession>
<dbReference type="EMBL" id="CADIKH010000078">
    <property type="protein sequence ID" value="CAB3773552.1"/>
    <property type="molecule type" value="Genomic_DNA"/>
</dbReference>
<feature type="chain" id="PRO_5027118763" evidence="2">
    <location>
        <begin position="20"/>
        <end position="73"/>
    </location>
</feature>
<keyword evidence="2" id="KW-0732">Signal</keyword>
<keyword evidence="4" id="KW-1185">Reference proteome</keyword>
<feature type="signal peptide" evidence="2">
    <location>
        <begin position="1"/>
        <end position="19"/>
    </location>
</feature>
<reference evidence="3 4" key="1">
    <citation type="submission" date="2020-04" db="EMBL/GenBank/DDBJ databases">
        <authorList>
            <person name="De Canck E."/>
        </authorList>
    </citation>
    <scope>NUCLEOTIDE SEQUENCE [LARGE SCALE GENOMIC DNA]</scope>
    <source>
        <strain evidence="3 4">LMG 29542</strain>
    </source>
</reference>
<dbReference type="Proteomes" id="UP000494363">
    <property type="component" value="Unassembled WGS sequence"/>
</dbReference>
<sequence>MKKLALCVALAALATSAMANEHSTLGEGIAASPHQNDATLKTMLDHALSTSRKEDPSAQSAQHHFDFDWQPAR</sequence>
<feature type="region of interest" description="Disordered" evidence="1">
    <location>
        <begin position="47"/>
        <end position="73"/>
    </location>
</feature>
<proteinExistence type="predicted"/>
<name>A0A6J5F7G5_9BURK</name>
<evidence type="ECO:0000256" key="2">
    <source>
        <dbReference type="SAM" id="SignalP"/>
    </source>
</evidence>
<dbReference type="AlphaFoldDB" id="A0A6J5F7G5"/>
<dbReference type="RefSeq" id="WP_175232618.1">
    <property type="nucleotide sequence ID" value="NZ_CADIKH010000078.1"/>
</dbReference>